<dbReference type="SMART" id="SM01273">
    <property type="entry name" value="Mago-bind"/>
    <property type="match status" value="1"/>
</dbReference>
<dbReference type="Pfam" id="PF09282">
    <property type="entry name" value="Mago-bind"/>
    <property type="match status" value="1"/>
</dbReference>
<dbReference type="STRING" id="42249.A0A317SN80"/>
<name>A0A317SN80_9PEZI</name>
<organism evidence="3 4">
    <name type="scientific">Tuber magnatum</name>
    <name type="common">white Piedmont truffle</name>
    <dbReference type="NCBI Taxonomy" id="42249"/>
    <lineage>
        <taxon>Eukaryota</taxon>
        <taxon>Fungi</taxon>
        <taxon>Dikarya</taxon>
        <taxon>Ascomycota</taxon>
        <taxon>Pezizomycotina</taxon>
        <taxon>Pezizomycetes</taxon>
        <taxon>Pezizales</taxon>
        <taxon>Tuberaceae</taxon>
        <taxon>Tuber</taxon>
    </lineage>
</organism>
<dbReference type="InterPro" id="IPR039333">
    <property type="entry name" value="PYM1"/>
</dbReference>
<feature type="region of interest" description="Disordered" evidence="1">
    <location>
        <begin position="1"/>
        <end position="168"/>
    </location>
</feature>
<keyword evidence="4" id="KW-1185">Reference proteome</keyword>
<evidence type="ECO:0000256" key="1">
    <source>
        <dbReference type="SAM" id="MobiDB-lite"/>
    </source>
</evidence>
<dbReference type="PANTHER" id="PTHR22959:SF0">
    <property type="entry name" value="PARTNER OF Y14 AND MAGO"/>
    <property type="match status" value="1"/>
</dbReference>
<protein>
    <recommendedName>
        <fullName evidence="2">WIBG Mago-binding domain-containing protein</fullName>
    </recommendedName>
</protein>
<dbReference type="AlphaFoldDB" id="A0A317SN80"/>
<evidence type="ECO:0000313" key="3">
    <source>
        <dbReference type="EMBL" id="PWW75140.1"/>
    </source>
</evidence>
<dbReference type="PANTHER" id="PTHR22959">
    <property type="entry name" value="PYM PROTEIN"/>
    <property type="match status" value="1"/>
</dbReference>
<dbReference type="EMBL" id="PYWC01000051">
    <property type="protein sequence ID" value="PWW75140.1"/>
    <property type="molecule type" value="Genomic_DNA"/>
</dbReference>
<dbReference type="Proteomes" id="UP000246991">
    <property type="component" value="Unassembled WGS sequence"/>
</dbReference>
<comment type="caution">
    <text evidence="3">The sequence shown here is derived from an EMBL/GenBank/DDBJ whole genome shotgun (WGS) entry which is preliminary data.</text>
</comment>
<dbReference type="InterPro" id="IPR036348">
    <property type="entry name" value="WIBG_N_sf"/>
</dbReference>
<dbReference type="GO" id="GO:0003723">
    <property type="term" value="F:RNA binding"/>
    <property type="evidence" value="ECO:0007669"/>
    <property type="project" value="TreeGrafter"/>
</dbReference>
<feature type="compositionally biased region" description="Basic and acidic residues" evidence="1">
    <location>
        <begin position="43"/>
        <end position="73"/>
    </location>
</feature>
<feature type="domain" description="WIBG Mago-binding" evidence="2">
    <location>
        <begin position="31"/>
        <end position="57"/>
    </location>
</feature>
<feature type="compositionally biased region" description="Polar residues" evidence="1">
    <location>
        <begin position="1"/>
        <end position="26"/>
    </location>
</feature>
<accession>A0A317SN80</accession>
<reference evidence="3 4" key="1">
    <citation type="submission" date="2018-03" db="EMBL/GenBank/DDBJ databases">
        <title>Genomes of Pezizomycetes fungi and the evolution of truffles.</title>
        <authorList>
            <person name="Murat C."/>
            <person name="Payen T."/>
            <person name="Noel B."/>
            <person name="Kuo A."/>
            <person name="Martin F.M."/>
        </authorList>
    </citation>
    <scope>NUCLEOTIDE SEQUENCE [LARGE SCALE GENOMIC DNA]</scope>
    <source>
        <strain evidence="3">091103-1</strain>
    </source>
</reference>
<evidence type="ECO:0000313" key="4">
    <source>
        <dbReference type="Proteomes" id="UP000246991"/>
    </source>
</evidence>
<feature type="compositionally biased region" description="Basic residues" evidence="1">
    <location>
        <begin position="102"/>
        <end position="113"/>
    </location>
</feature>
<dbReference type="OrthoDB" id="21625at2759"/>
<dbReference type="InterPro" id="IPR015362">
    <property type="entry name" value="WIBG_mago-bd"/>
</dbReference>
<proteinExistence type="predicted"/>
<dbReference type="GO" id="GO:0005737">
    <property type="term" value="C:cytoplasm"/>
    <property type="evidence" value="ECO:0007669"/>
    <property type="project" value="TreeGrafter"/>
</dbReference>
<dbReference type="SUPFAM" id="SSF101931">
    <property type="entry name" value="Pym (Within the bgcn gene intron protein, WIBG), N-terminal domain"/>
    <property type="match status" value="1"/>
</dbReference>
<dbReference type="GO" id="GO:0035145">
    <property type="term" value="C:exon-exon junction complex"/>
    <property type="evidence" value="ECO:0007669"/>
    <property type="project" value="TreeGrafter"/>
</dbReference>
<dbReference type="GO" id="GO:1903259">
    <property type="term" value="P:exon-exon junction complex disassembly"/>
    <property type="evidence" value="ECO:0007669"/>
    <property type="project" value="InterPro"/>
</dbReference>
<gene>
    <name evidence="3" type="ORF">C7212DRAFT_364282</name>
</gene>
<evidence type="ECO:0000259" key="2">
    <source>
        <dbReference type="SMART" id="SM01273"/>
    </source>
</evidence>
<sequence>MKSMPTSTPASDPAAETTTPTKSGITLTADGQLVIPSSQRPDGTTRREIRVRPGYRPPEDVEIYKNRTAEAWKNRGSGGVPGASSASDDDKPPVGTSAANKNAKRKAARKRAKERVAGGQPETGGGAAGSSEKANGSPDDPPSTTPAAADSNLGQAKTEQTPEEREKLAKAIRKKIRQANELKIRKEVGESLLPEQLEKVIKLQELTRQLGALGFDQ</sequence>